<feature type="compositionally biased region" description="Pro residues" evidence="1">
    <location>
        <begin position="64"/>
        <end position="74"/>
    </location>
</feature>
<accession>A0A5C6BVF1</accession>
<sequence length="132" mass="14287">MDGTGVTIVLDRPIDVTLLDKVMNNQLSECDALALERLEPEIIAFTMLALQQRIAGTTQSTGPNTPPSTIPPFSKPAAKPSKGKEKRGGQAGHTGRTRPPLPDPDRTREHQHDRCPDCDGVTVHRSQSVGWG</sequence>
<dbReference type="AlphaFoldDB" id="A0A5C6BVF1"/>
<protein>
    <submittedName>
        <fullName evidence="2">Uncharacterized protein</fullName>
    </submittedName>
</protein>
<name>A0A5C6BVF1_9BACT</name>
<organism evidence="2 3">
    <name type="scientific">Allorhodopirellula heiligendammensis</name>
    <dbReference type="NCBI Taxonomy" id="2714739"/>
    <lineage>
        <taxon>Bacteria</taxon>
        <taxon>Pseudomonadati</taxon>
        <taxon>Planctomycetota</taxon>
        <taxon>Planctomycetia</taxon>
        <taxon>Pirellulales</taxon>
        <taxon>Pirellulaceae</taxon>
        <taxon>Allorhodopirellula</taxon>
    </lineage>
</organism>
<keyword evidence="3" id="KW-1185">Reference proteome</keyword>
<dbReference type="RefSeq" id="WP_146407462.1">
    <property type="nucleotide sequence ID" value="NZ_SJPU01000002.1"/>
</dbReference>
<reference evidence="2 3" key="1">
    <citation type="journal article" date="2020" name="Antonie Van Leeuwenhoek">
        <title>Rhodopirellula heiligendammensis sp. nov., Rhodopirellula pilleata sp. nov., and Rhodopirellula solitaria sp. nov. isolated from natural or artificial marine surfaces in Northern Germany and California, USA, and emended description of the genus Rhodopirellula.</title>
        <authorList>
            <person name="Kallscheuer N."/>
            <person name="Wiegand S."/>
            <person name="Jogler M."/>
            <person name="Boedeker C."/>
            <person name="Peeters S.H."/>
            <person name="Rast P."/>
            <person name="Heuer A."/>
            <person name="Jetten M.S.M."/>
            <person name="Rohde M."/>
            <person name="Jogler C."/>
        </authorList>
    </citation>
    <scope>NUCLEOTIDE SEQUENCE [LARGE SCALE GENOMIC DNA]</scope>
    <source>
        <strain evidence="2 3">Poly21</strain>
    </source>
</reference>
<feature type="region of interest" description="Disordered" evidence="1">
    <location>
        <begin position="56"/>
        <end position="132"/>
    </location>
</feature>
<gene>
    <name evidence="2" type="ORF">Poly21_28240</name>
</gene>
<feature type="compositionally biased region" description="Basic and acidic residues" evidence="1">
    <location>
        <begin position="103"/>
        <end position="117"/>
    </location>
</feature>
<evidence type="ECO:0000313" key="3">
    <source>
        <dbReference type="Proteomes" id="UP000319908"/>
    </source>
</evidence>
<comment type="caution">
    <text evidence="2">The sequence shown here is derived from an EMBL/GenBank/DDBJ whole genome shotgun (WGS) entry which is preliminary data.</text>
</comment>
<evidence type="ECO:0000313" key="2">
    <source>
        <dbReference type="EMBL" id="TWU15627.1"/>
    </source>
</evidence>
<dbReference type="EMBL" id="SJPU01000002">
    <property type="protein sequence ID" value="TWU15627.1"/>
    <property type="molecule type" value="Genomic_DNA"/>
</dbReference>
<dbReference type="OrthoDB" id="8241751at2"/>
<dbReference type="Proteomes" id="UP000319908">
    <property type="component" value="Unassembled WGS sequence"/>
</dbReference>
<evidence type="ECO:0000256" key="1">
    <source>
        <dbReference type="SAM" id="MobiDB-lite"/>
    </source>
</evidence>
<proteinExistence type="predicted"/>